<gene>
    <name evidence="1" type="ORF">HPB50_008549</name>
</gene>
<name>A0ACB7RV42_HYAAI</name>
<proteinExistence type="predicted"/>
<protein>
    <submittedName>
        <fullName evidence="1">Uncharacterized protein</fullName>
    </submittedName>
</protein>
<keyword evidence="2" id="KW-1185">Reference proteome</keyword>
<accession>A0ACB7RV42</accession>
<evidence type="ECO:0000313" key="2">
    <source>
        <dbReference type="Proteomes" id="UP000821845"/>
    </source>
</evidence>
<organism evidence="1 2">
    <name type="scientific">Hyalomma asiaticum</name>
    <name type="common">Tick</name>
    <dbReference type="NCBI Taxonomy" id="266040"/>
    <lineage>
        <taxon>Eukaryota</taxon>
        <taxon>Metazoa</taxon>
        <taxon>Ecdysozoa</taxon>
        <taxon>Arthropoda</taxon>
        <taxon>Chelicerata</taxon>
        <taxon>Arachnida</taxon>
        <taxon>Acari</taxon>
        <taxon>Parasitiformes</taxon>
        <taxon>Ixodida</taxon>
        <taxon>Ixodoidea</taxon>
        <taxon>Ixodidae</taxon>
        <taxon>Hyalomminae</taxon>
        <taxon>Hyalomma</taxon>
    </lineage>
</organism>
<dbReference type="Proteomes" id="UP000821845">
    <property type="component" value="Chromosome 7"/>
</dbReference>
<comment type="caution">
    <text evidence="1">The sequence shown here is derived from an EMBL/GenBank/DDBJ whole genome shotgun (WGS) entry which is preliminary data.</text>
</comment>
<sequence>MPDYSSSLLESLSLSAKTASSSVPFGLFERQHFRNAHDTTADDKASQALFIHRATSLTDARSCFWQIEVLRRSKNPARRINFCTHERLALHLPRGTPASRANSLAYI</sequence>
<reference evidence="1" key="1">
    <citation type="submission" date="2020-05" db="EMBL/GenBank/DDBJ databases">
        <title>Large-scale comparative analyses of tick genomes elucidate their genetic diversity and vector capacities.</title>
        <authorList>
            <person name="Jia N."/>
            <person name="Wang J."/>
            <person name="Shi W."/>
            <person name="Du L."/>
            <person name="Sun Y."/>
            <person name="Zhan W."/>
            <person name="Jiang J."/>
            <person name="Wang Q."/>
            <person name="Zhang B."/>
            <person name="Ji P."/>
            <person name="Sakyi L.B."/>
            <person name="Cui X."/>
            <person name="Yuan T."/>
            <person name="Jiang B."/>
            <person name="Yang W."/>
            <person name="Lam T.T.-Y."/>
            <person name="Chang Q."/>
            <person name="Ding S."/>
            <person name="Wang X."/>
            <person name="Zhu J."/>
            <person name="Ruan X."/>
            <person name="Zhao L."/>
            <person name="Wei J."/>
            <person name="Que T."/>
            <person name="Du C."/>
            <person name="Cheng J."/>
            <person name="Dai P."/>
            <person name="Han X."/>
            <person name="Huang E."/>
            <person name="Gao Y."/>
            <person name="Liu J."/>
            <person name="Shao H."/>
            <person name="Ye R."/>
            <person name="Li L."/>
            <person name="Wei W."/>
            <person name="Wang X."/>
            <person name="Wang C."/>
            <person name="Yang T."/>
            <person name="Huo Q."/>
            <person name="Li W."/>
            <person name="Guo W."/>
            <person name="Chen H."/>
            <person name="Zhou L."/>
            <person name="Ni X."/>
            <person name="Tian J."/>
            <person name="Zhou Y."/>
            <person name="Sheng Y."/>
            <person name="Liu T."/>
            <person name="Pan Y."/>
            <person name="Xia L."/>
            <person name="Li J."/>
            <person name="Zhao F."/>
            <person name="Cao W."/>
        </authorList>
    </citation>
    <scope>NUCLEOTIDE SEQUENCE</scope>
    <source>
        <strain evidence="1">Hyas-2018</strain>
    </source>
</reference>
<dbReference type="EMBL" id="CM023487">
    <property type="protein sequence ID" value="KAH6925676.1"/>
    <property type="molecule type" value="Genomic_DNA"/>
</dbReference>
<evidence type="ECO:0000313" key="1">
    <source>
        <dbReference type="EMBL" id="KAH6925676.1"/>
    </source>
</evidence>